<organism evidence="1 2">
    <name type="scientific">Micromonospora zingiberis</name>
    <dbReference type="NCBI Taxonomy" id="2053011"/>
    <lineage>
        <taxon>Bacteria</taxon>
        <taxon>Bacillati</taxon>
        <taxon>Actinomycetota</taxon>
        <taxon>Actinomycetes</taxon>
        <taxon>Micromonosporales</taxon>
        <taxon>Micromonosporaceae</taxon>
        <taxon>Micromonospora</taxon>
    </lineage>
</organism>
<sequence length="66" mass="7756">MADLAAQVRARLILSARVIITDHWPTPARRDWCPICHSPWKCWPLITAYAYLRLVGAHWWIPPHTR</sequence>
<proteinExistence type="predicted"/>
<keyword evidence="2" id="KW-1185">Reference proteome</keyword>
<accession>A0A4R0GPI2</accession>
<dbReference type="Proteomes" id="UP000292274">
    <property type="component" value="Unassembled WGS sequence"/>
</dbReference>
<comment type="caution">
    <text evidence="1">The sequence shown here is derived from an EMBL/GenBank/DDBJ whole genome shotgun (WGS) entry which is preliminary data.</text>
</comment>
<gene>
    <name evidence="1" type="ORF">E0H26_11825</name>
</gene>
<dbReference type="RefSeq" id="WP_131303646.1">
    <property type="nucleotide sequence ID" value="NZ_SJJR01000006.1"/>
</dbReference>
<dbReference type="OrthoDB" id="3400915at2"/>
<evidence type="ECO:0000313" key="1">
    <source>
        <dbReference type="EMBL" id="TCB97599.1"/>
    </source>
</evidence>
<dbReference type="AlphaFoldDB" id="A0A4R0GPI2"/>
<name>A0A4R0GPI2_9ACTN</name>
<dbReference type="EMBL" id="SJJR01000006">
    <property type="protein sequence ID" value="TCB97599.1"/>
    <property type="molecule type" value="Genomic_DNA"/>
</dbReference>
<reference evidence="1 2" key="1">
    <citation type="submission" date="2019-02" db="EMBL/GenBank/DDBJ databases">
        <title>Jishengella sp. nov., isolated from a root of Zingiber montanum.</title>
        <authorList>
            <person name="Kuncharoen N."/>
            <person name="Kudo T."/>
            <person name="Masahiro Y."/>
            <person name="Ohkuma M."/>
            <person name="Tanasupawat S."/>
        </authorList>
    </citation>
    <scope>NUCLEOTIDE SEQUENCE [LARGE SCALE GENOMIC DNA]</scope>
    <source>
        <strain evidence="1 2">PLAI 1-1</strain>
    </source>
</reference>
<evidence type="ECO:0000313" key="2">
    <source>
        <dbReference type="Proteomes" id="UP000292274"/>
    </source>
</evidence>
<protein>
    <submittedName>
        <fullName evidence="1">Uncharacterized protein</fullName>
    </submittedName>
</protein>